<organism evidence="11">
    <name type="scientific">Perkinsus marinus (strain ATCC 50983 / TXsc)</name>
    <dbReference type="NCBI Taxonomy" id="423536"/>
    <lineage>
        <taxon>Eukaryota</taxon>
        <taxon>Sar</taxon>
        <taxon>Alveolata</taxon>
        <taxon>Perkinsozoa</taxon>
        <taxon>Perkinsea</taxon>
        <taxon>Perkinsida</taxon>
        <taxon>Perkinsidae</taxon>
        <taxon>Perkinsus</taxon>
    </lineage>
</organism>
<dbReference type="GeneID" id="9065065"/>
<dbReference type="InParanoid" id="C5LAQ9"/>
<dbReference type="PRINTS" id="PR00723">
    <property type="entry name" value="SUBTILISIN"/>
</dbReference>
<keyword evidence="5" id="KW-0865">Zymogen</keyword>
<evidence type="ECO:0000256" key="4">
    <source>
        <dbReference type="ARBA" id="ARBA00022825"/>
    </source>
</evidence>
<reference evidence="10 11" key="1">
    <citation type="submission" date="2008-07" db="EMBL/GenBank/DDBJ databases">
        <authorList>
            <person name="El-Sayed N."/>
            <person name="Caler E."/>
            <person name="Inman J."/>
            <person name="Amedeo P."/>
            <person name="Hass B."/>
            <person name="Wortman J."/>
        </authorList>
    </citation>
    <scope>NUCLEOTIDE SEQUENCE [LARGE SCALE GENOMIC DNA]</scope>
    <source>
        <strain evidence="11">ATCC 50983 / TXsc</strain>
    </source>
</reference>
<keyword evidence="3 8" id="KW-0378">Hydrolase</keyword>
<dbReference type="PROSITE" id="PS51892">
    <property type="entry name" value="SUBTILASE"/>
    <property type="match status" value="1"/>
</dbReference>
<dbReference type="RefSeq" id="XP_002774371.1">
    <property type="nucleotide sequence ID" value="XM_002774325.1"/>
</dbReference>
<dbReference type="GO" id="GO:0004252">
    <property type="term" value="F:serine-type endopeptidase activity"/>
    <property type="evidence" value="ECO:0007669"/>
    <property type="project" value="UniProtKB-UniRule"/>
</dbReference>
<dbReference type="Pfam" id="PF00082">
    <property type="entry name" value="Peptidase_S8"/>
    <property type="match status" value="1"/>
</dbReference>
<name>C5LAQ9_PERM5</name>
<evidence type="ECO:0000256" key="1">
    <source>
        <dbReference type="ARBA" id="ARBA00011073"/>
    </source>
</evidence>
<dbReference type="InterPro" id="IPR015500">
    <property type="entry name" value="Peptidase_S8_subtilisin-rel"/>
</dbReference>
<comment type="catalytic activity">
    <reaction evidence="6">
        <text>Hydrolysis of proteins with broad specificity for peptide bonds, and a preference for a large uncharged residue in P1. Hydrolyzes peptide amides.</text>
        <dbReference type="EC" id="3.4.21.62"/>
    </reaction>
</comment>
<dbReference type="InterPro" id="IPR051048">
    <property type="entry name" value="Peptidase_S8/S53_subtilisin"/>
</dbReference>
<dbReference type="Gene3D" id="3.40.50.200">
    <property type="entry name" value="Peptidase S8/S53 domain"/>
    <property type="match status" value="1"/>
</dbReference>
<protein>
    <recommendedName>
        <fullName evidence="7">subtilisin</fullName>
        <ecNumber evidence="7">3.4.21.62</ecNumber>
    </recommendedName>
</protein>
<evidence type="ECO:0000256" key="8">
    <source>
        <dbReference type="PROSITE-ProRule" id="PRU01240"/>
    </source>
</evidence>
<dbReference type="InterPro" id="IPR022398">
    <property type="entry name" value="Peptidase_S8_His-AS"/>
</dbReference>
<dbReference type="PROSITE" id="PS00138">
    <property type="entry name" value="SUBTILASE_SER"/>
    <property type="match status" value="1"/>
</dbReference>
<keyword evidence="11" id="KW-1185">Reference proteome</keyword>
<feature type="active site" description="Charge relay system" evidence="8">
    <location>
        <position position="143"/>
    </location>
</feature>
<evidence type="ECO:0000313" key="10">
    <source>
        <dbReference type="EMBL" id="EER06187.1"/>
    </source>
</evidence>
<evidence type="ECO:0000256" key="5">
    <source>
        <dbReference type="ARBA" id="ARBA00023145"/>
    </source>
</evidence>
<dbReference type="Proteomes" id="UP000007800">
    <property type="component" value="Unassembled WGS sequence"/>
</dbReference>
<evidence type="ECO:0000313" key="11">
    <source>
        <dbReference type="Proteomes" id="UP000007800"/>
    </source>
</evidence>
<dbReference type="CDD" id="cd07473">
    <property type="entry name" value="Peptidases_S8_Subtilisin_like"/>
    <property type="match status" value="1"/>
</dbReference>
<gene>
    <name evidence="10" type="ORF">Pmar_PMAR015949</name>
</gene>
<dbReference type="InterPro" id="IPR036852">
    <property type="entry name" value="Peptidase_S8/S53_dom_sf"/>
</dbReference>
<dbReference type="InterPro" id="IPR034204">
    <property type="entry name" value="PfSUB1-like_cat_dom"/>
</dbReference>
<dbReference type="OrthoDB" id="206201at2759"/>
<dbReference type="PANTHER" id="PTHR43399:SF4">
    <property type="entry name" value="CELL WALL-ASSOCIATED PROTEASE"/>
    <property type="match status" value="1"/>
</dbReference>
<dbReference type="SUPFAM" id="SSF52743">
    <property type="entry name" value="Subtilisin-like"/>
    <property type="match status" value="1"/>
</dbReference>
<evidence type="ECO:0000256" key="2">
    <source>
        <dbReference type="ARBA" id="ARBA00022670"/>
    </source>
</evidence>
<dbReference type="PANTHER" id="PTHR43399">
    <property type="entry name" value="SUBTILISIN-RELATED"/>
    <property type="match status" value="1"/>
</dbReference>
<comment type="similarity">
    <text evidence="1 8">Belongs to the peptidase S8 family.</text>
</comment>
<proteinExistence type="inferred from homology"/>
<dbReference type="PROSITE" id="PS00137">
    <property type="entry name" value="SUBTILASE_HIS"/>
    <property type="match status" value="1"/>
</dbReference>
<keyword evidence="2 8" id="KW-0645">Protease</keyword>
<evidence type="ECO:0000256" key="7">
    <source>
        <dbReference type="ARBA" id="ARBA00023619"/>
    </source>
</evidence>
<dbReference type="InterPro" id="IPR000209">
    <property type="entry name" value="Peptidase_S8/S53_dom"/>
</dbReference>
<evidence type="ECO:0000256" key="3">
    <source>
        <dbReference type="ARBA" id="ARBA00022801"/>
    </source>
</evidence>
<evidence type="ECO:0000256" key="6">
    <source>
        <dbReference type="ARBA" id="ARBA00023529"/>
    </source>
</evidence>
<dbReference type="InterPro" id="IPR023828">
    <property type="entry name" value="Peptidase_S8_Ser-AS"/>
</dbReference>
<sequence>MMAQVIAGSGGGIYTLSQDDRECERCFAQDGMVYDLKAIGIQIVESECSVGHSQILNYLKKAEDVLGIEFQCEPDSEVSLIPDPPSHTTQDSANCTGGNSVLGTNDPGSSCQRNLEIIHIGAAWRAARSAGRELKDVVLAISDTGVDMTHPDLVNQFWRNPADNSIGYNFITNTTNVTDGEGHGTHCAGNAAAQTNNSIGIAGVANINGSVPHVKLMILKFLSDTGSGSISDEMRALNFAVENGATVSSHSYGSVSTNEVERTGFKNAAAAGHVAVTAAGNRGNNLDDSPFYPCSFAKDFTPMLCVAASKTDPVGHVSMADFSSAGSATKIVAPGVDIYSTIPGGSYDYKSGTSMSTPTAAGVAALLATLGLKGQDITNTIINSRTAGIDNPFGLSDIGEVDALKAVQQALRQVSSRYFRGE</sequence>
<feature type="domain" description="Peptidase S8/S53" evidence="9">
    <location>
        <begin position="135"/>
        <end position="394"/>
    </location>
</feature>
<dbReference type="EMBL" id="GG680765">
    <property type="protein sequence ID" value="EER06187.1"/>
    <property type="molecule type" value="Genomic_DNA"/>
</dbReference>
<accession>C5LAQ9</accession>
<feature type="active site" description="Charge relay system" evidence="8">
    <location>
        <position position="354"/>
    </location>
</feature>
<feature type="active site" description="Charge relay system" evidence="8">
    <location>
        <position position="183"/>
    </location>
</feature>
<dbReference type="GO" id="GO:0006508">
    <property type="term" value="P:proteolysis"/>
    <property type="evidence" value="ECO:0007669"/>
    <property type="project" value="UniProtKB-KW"/>
</dbReference>
<dbReference type="EC" id="3.4.21.62" evidence="7"/>
<dbReference type="AlphaFoldDB" id="C5LAQ9"/>
<evidence type="ECO:0000259" key="9">
    <source>
        <dbReference type="Pfam" id="PF00082"/>
    </source>
</evidence>
<keyword evidence="4 8" id="KW-0720">Serine protease</keyword>